<feature type="signal peptide" evidence="1">
    <location>
        <begin position="1"/>
        <end position="22"/>
    </location>
</feature>
<accession>A0A2S3GVN3</accession>
<reference evidence="2" key="1">
    <citation type="submission" date="2018-04" db="EMBL/GenBank/DDBJ databases">
        <title>WGS assembly of Panicum hallii.</title>
        <authorList>
            <person name="Lovell J."/>
            <person name="Jenkins J."/>
            <person name="Lowry D."/>
            <person name="Mamidi S."/>
            <person name="Sreedasyam A."/>
            <person name="Weng X."/>
            <person name="Barry K."/>
            <person name="Bonette J."/>
            <person name="Campitelli B."/>
            <person name="Daum C."/>
            <person name="Gordon S."/>
            <person name="Gould B."/>
            <person name="Lipzen A."/>
            <person name="Macqueen A."/>
            <person name="Palacio-Mejia J."/>
            <person name="Plott C."/>
            <person name="Shakirov E."/>
            <person name="Shu S."/>
            <person name="Yoshinaga Y."/>
            <person name="Zane M."/>
            <person name="Rokhsar D."/>
            <person name="Grimwood J."/>
            <person name="Schmutz J."/>
            <person name="Juenger T."/>
        </authorList>
    </citation>
    <scope>NUCLEOTIDE SEQUENCE [LARGE SCALE GENOMIC DNA]</scope>
    <source>
        <strain evidence="2">FIL2</strain>
    </source>
</reference>
<keyword evidence="1" id="KW-0732">Signal</keyword>
<proteinExistence type="predicted"/>
<dbReference type="AlphaFoldDB" id="A0A2S3GVN3"/>
<evidence type="ECO:0000313" key="2">
    <source>
        <dbReference type="EMBL" id="PAN09516.1"/>
    </source>
</evidence>
<protein>
    <submittedName>
        <fullName evidence="2">Uncharacterized protein</fullName>
    </submittedName>
</protein>
<organism evidence="2">
    <name type="scientific">Panicum hallii</name>
    <dbReference type="NCBI Taxonomy" id="206008"/>
    <lineage>
        <taxon>Eukaryota</taxon>
        <taxon>Viridiplantae</taxon>
        <taxon>Streptophyta</taxon>
        <taxon>Embryophyta</taxon>
        <taxon>Tracheophyta</taxon>
        <taxon>Spermatophyta</taxon>
        <taxon>Magnoliopsida</taxon>
        <taxon>Liliopsida</taxon>
        <taxon>Poales</taxon>
        <taxon>Poaceae</taxon>
        <taxon>PACMAD clade</taxon>
        <taxon>Panicoideae</taxon>
        <taxon>Panicodae</taxon>
        <taxon>Paniceae</taxon>
        <taxon>Panicinae</taxon>
        <taxon>Panicum</taxon>
        <taxon>Panicum sect. Panicum</taxon>
    </lineage>
</organism>
<dbReference type="EMBL" id="CM008047">
    <property type="protein sequence ID" value="PAN09516.1"/>
    <property type="molecule type" value="Genomic_DNA"/>
</dbReference>
<evidence type="ECO:0000256" key="1">
    <source>
        <dbReference type="SAM" id="SignalP"/>
    </source>
</evidence>
<name>A0A2S3GVN3_9POAL</name>
<dbReference type="Proteomes" id="UP000243499">
    <property type="component" value="Chromosome 2"/>
</dbReference>
<dbReference type="Gramene" id="PAN09516">
    <property type="protein sequence ID" value="PAN09516"/>
    <property type="gene ID" value="PAHAL_2G030800"/>
</dbReference>
<gene>
    <name evidence="2" type="ORF">PAHAL_2G030800</name>
</gene>
<sequence length="172" mass="19237">MERERESAKLLLFCTFFLLLHPNTPKCKRANATHKAGSSGSASLLSDAEETGRPLQNFSHAQDSRELVHLLLCGYGNPSSVSWAGEMRRVRLLPGRPWLSWSPHRASTLPFSARVRSPVCTSATSAPGKYIYIGWMDRLHTGSTEALVLLVQGRRRGTEHFFPLLNIRGEQH</sequence>
<feature type="chain" id="PRO_5015733740" evidence="1">
    <location>
        <begin position="23"/>
        <end position="172"/>
    </location>
</feature>